<gene>
    <name evidence="6" type="ORF">NF685_09445</name>
</gene>
<keyword evidence="2 4" id="KW-0238">DNA-binding</keyword>
<evidence type="ECO:0000313" key="6">
    <source>
        <dbReference type="EMBL" id="MCO6160251.1"/>
    </source>
</evidence>
<evidence type="ECO:0000256" key="1">
    <source>
        <dbReference type="ARBA" id="ARBA00023015"/>
    </source>
</evidence>
<evidence type="ECO:0000313" key="7">
    <source>
        <dbReference type="Proteomes" id="UP001523401"/>
    </source>
</evidence>
<dbReference type="InterPro" id="IPR050109">
    <property type="entry name" value="HTH-type_TetR-like_transc_reg"/>
</dbReference>
<keyword evidence="7" id="KW-1185">Reference proteome</keyword>
<name>A0ABT1CHN9_9PROT</name>
<proteinExistence type="predicted"/>
<dbReference type="RefSeq" id="WP_252849454.1">
    <property type="nucleotide sequence ID" value="NZ_BAPW01000003.1"/>
</dbReference>
<protein>
    <submittedName>
        <fullName evidence="6">TetR/AcrR family transcriptional regulator</fullName>
    </submittedName>
</protein>
<dbReference type="EMBL" id="JAMXQU010000006">
    <property type="protein sequence ID" value="MCO6160251.1"/>
    <property type="molecule type" value="Genomic_DNA"/>
</dbReference>
<accession>A0ABT1CHN9</accession>
<sequence length="216" mass="23752">MSRARYHHGDLRTALIEAAEEIICETGVEGFTLRKAAGRAGVSPGAPSHHFGDMKGLLTAVAIRVFDRLGEALDILPQTNHPASDLRCLAKGYVRFAAEHPGFFRLICRVDLIDCRDPVFLEASYTALSPLTRAIAVYYGHEVPERSDRNGQSENGPLLRPNHVSAMATVHGLAHMVLEGRPALVFETEDPVRTFMETALPDILAASWPDRKTISR</sequence>
<dbReference type="Pfam" id="PF13305">
    <property type="entry name" value="TetR_C_33"/>
    <property type="match status" value="1"/>
</dbReference>
<dbReference type="PANTHER" id="PTHR30055">
    <property type="entry name" value="HTH-TYPE TRANSCRIPTIONAL REGULATOR RUTR"/>
    <property type="match status" value="1"/>
</dbReference>
<comment type="caution">
    <text evidence="6">The sequence shown here is derived from an EMBL/GenBank/DDBJ whole genome shotgun (WGS) entry which is preliminary data.</text>
</comment>
<evidence type="ECO:0000259" key="5">
    <source>
        <dbReference type="PROSITE" id="PS50977"/>
    </source>
</evidence>
<evidence type="ECO:0000256" key="3">
    <source>
        <dbReference type="ARBA" id="ARBA00023163"/>
    </source>
</evidence>
<organism evidence="6 7">
    <name type="scientific">Asaia lannensis NBRC 102526</name>
    <dbReference type="NCBI Taxonomy" id="1307926"/>
    <lineage>
        <taxon>Bacteria</taxon>
        <taxon>Pseudomonadati</taxon>
        <taxon>Pseudomonadota</taxon>
        <taxon>Alphaproteobacteria</taxon>
        <taxon>Acetobacterales</taxon>
        <taxon>Acetobacteraceae</taxon>
        <taxon>Asaia</taxon>
    </lineage>
</organism>
<keyword evidence="1" id="KW-0805">Transcription regulation</keyword>
<dbReference type="Proteomes" id="UP001523401">
    <property type="component" value="Unassembled WGS sequence"/>
</dbReference>
<dbReference type="InterPro" id="IPR036271">
    <property type="entry name" value="Tet_transcr_reg_TetR-rel_C_sf"/>
</dbReference>
<feature type="DNA-binding region" description="H-T-H motif" evidence="4">
    <location>
        <begin position="32"/>
        <end position="51"/>
    </location>
</feature>
<dbReference type="Pfam" id="PF00440">
    <property type="entry name" value="TetR_N"/>
    <property type="match status" value="1"/>
</dbReference>
<keyword evidence="3" id="KW-0804">Transcription</keyword>
<dbReference type="SUPFAM" id="SSF48498">
    <property type="entry name" value="Tetracyclin repressor-like, C-terminal domain"/>
    <property type="match status" value="1"/>
</dbReference>
<dbReference type="PROSITE" id="PS50977">
    <property type="entry name" value="HTH_TETR_2"/>
    <property type="match status" value="1"/>
</dbReference>
<dbReference type="InterPro" id="IPR025996">
    <property type="entry name" value="MT1864/Rv1816-like_C"/>
</dbReference>
<dbReference type="InterPro" id="IPR009057">
    <property type="entry name" value="Homeodomain-like_sf"/>
</dbReference>
<evidence type="ECO:0000256" key="2">
    <source>
        <dbReference type="ARBA" id="ARBA00023125"/>
    </source>
</evidence>
<dbReference type="SUPFAM" id="SSF46689">
    <property type="entry name" value="Homeodomain-like"/>
    <property type="match status" value="1"/>
</dbReference>
<evidence type="ECO:0000256" key="4">
    <source>
        <dbReference type="PROSITE-ProRule" id="PRU00335"/>
    </source>
</evidence>
<dbReference type="InterPro" id="IPR001647">
    <property type="entry name" value="HTH_TetR"/>
</dbReference>
<feature type="domain" description="HTH tetR-type" evidence="5">
    <location>
        <begin position="9"/>
        <end position="69"/>
    </location>
</feature>
<dbReference type="PANTHER" id="PTHR30055:SF220">
    <property type="entry name" value="TETR-FAMILY REGULATORY PROTEIN"/>
    <property type="match status" value="1"/>
</dbReference>
<reference evidence="6 7" key="1">
    <citation type="submission" date="2022-06" db="EMBL/GenBank/DDBJ databases">
        <title>Whole-genome of Asaia lannensis strain LMG 27011T.</title>
        <authorList>
            <person name="Sombolestani A."/>
        </authorList>
    </citation>
    <scope>NUCLEOTIDE SEQUENCE [LARGE SCALE GENOMIC DNA]</scope>
    <source>
        <strain evidence="6 7">NBRC 102526</strain>
    </source>
</reference>
<dbReference type="Gene3D" id="1.10.357.10">
    <property type="entry name" value="Tetracycline Repressor, domain 2"/>
    <property type="match status" value="1"/>
</dbReference>